<dbReference type="GO" id="GO:0003677">
    <property type="term" value="F:DNA binding"/>
    <property type="evidence" value="ECO:0007669"/>
    <property type="project" value="UniProtKB-KW"/>
</dbReference>
<name>D6WEG8_TRICA</name>
<dbReference type="InParanoid" id="D6WEG8"/>
<keyword evidence="3" id="KW-1185">Reference proteome</keyword>
<accession>D6WEG8</accession>
<dbReference type="eggNOG" id="ENOG502SBD8">
    <property type="taxonomic scope" value="Eukaryota"/>
</dbReference>
<reference evidence="2 3" key="1">
    <citation type="journal article" date="2008" name="Nature">
        <title>The genome of the model beetle and pest Tribolium castaneum.</title>
        <authorList>
            <consortium name="Tribolium Genome Sequencing Consortium"/>
            <person name="Richards S."/>
            <person name="Gibbs R.A."/>
            <person name="Weinstock G.M."/>
            <person name="Brown S.J."/>
            <person name="Denell R."/>
            <person name="Beeman R.W."/>
            <person name="Gibbs R."/>
            <person name="Beeman R.W."/>
            <person name="Brown S.J."/>
            <person name="Bucher G."/>
            <person name="Friedrich M."/>
            <person name="Grimmelikhuijzen C.J."/>
            <person name="Klingler M."/>
            <person name="Lorenzen M."/>
            <person name="Richards S."/>
            <person name="Roth S."/>
            <person name="Schroder R."/>
            <person name="Tautz D."/>
            <person name="Zdobnov E.M."/>
            <person name="Muzny D."/>
            <person name="Gibbs R.A."/>
            <person name="Weinstock G.M."/>
            <person name="Attaway T."/>
            <person name="Bell S."/>
            <person name="Buhay C.J."/>
            <person name="Chandrabose M.N."/>
            <person name="Chavez D."/>
            <person name="Clerk-Blankenburg K.P."/>
            <person name="Cree A."/>
            <person name="Dao M."/>
            <person name="Davis C."/>
            <person name="Chacko J."/>
            <person name="Dinh H."/>
            <person name="Dugan-Rocha S."/>
            <person name="Fowler G."/>
            <person name="Garner T.T."/>
            <person name="Garnes J."/>
            <person name="Gnirke A."/>
            <person name="Hawes A."/>
            <person name="Hernandez J."/>
            <person name="Hines S."/>
            <person name="Holder M."/>
            <person name="Hume J."/>
            <person name="Jhangiani S.N."/>
            <person name="Joshi V."/>
            <person name="Khan Z.M."/>
            <person name="Jackson L."/>
            <person name="Kovar C."/>
            <person name="Kowis A."/>
            <person name="Lee S."/>
            <person name="Lewis L.R."/>
            <person name="Margolis J."/>
            <person name="Morgan M."/>
            <person name="Nazareth L.V."/>
            <person name="Nguyen N."/>
            <person name="Okwuonu G."/>
            <person name="Parker D."/>
            <person name="Richards S."/>
            <person name="Ruiz S.J."/>
            <person name="Santibanez J."/>
            <person name="Savard J."/>
            <person name="Scherer S.E."/>
            <person name="Schneider B."/>
            <person name="Sodergren E."/>
            <person name="Tautz D."/>
            <person name="Vattahil S."/>
            <person name="Villasana D."/>
            <person name="White C.S."/>
            <person name="Wright R."/>
            <person name="Park Y."/>
            <person name="Beeman R.W."/>
            <person name="Lord J."/>
            <person name="Oppert B."/>
            <person name="Lorenzen M."/>
            <person name="Brown S."/>
            <person name="Wang L."/>
            <person name="Savard J."/>
            <person name="Tautz D."/>
            <person name="Richards S."/>
            <person name="Weinstock G."/>
            <person name="Gibbs R.A."/>
            <person name="Liu Y."/>
            <person name="Worley K."/>
            <person name="Weinstock G."/>
            <person name="Elsik C.G."/>
            <person name="Reese J.T."/>
            <person name="Elhaik E."/>
            <person name="Landan G."/>
            <person name="Graur D."/>
            <person name="Arensburger P."/>
            <person name="Atkinson P."/>
            <person name="Beeman R.W."/>
            <person name="Beidler J."/>
            <person name="Brown S.J."/>
            <person name="Demuth J.P."/>
            <person name="Drury D.W."/>
            <person name="Du Y.Z."/>
            <person name="Fujiwara H."/>
            <person name="Lorenzen M."/>
            <person name="Maselli V."/>
            <person name="Osanai M."/>
            <person name="Park Y."/>
            <person name="Robertson H.M."/>
            <person name="Tu Z."/>
            <person name="Wang J.J."/>
            <person name="Wang S."/>
            <person name="Richards S."/>
            <person name="Song H."/>
            <person name="Zhang L."/>
            <person name="Sodergren E."/>
            <person name="Werner D."/>
            <person name="Stanke M."/>
            <person name="Morgenstern B."/>
            <person name="Solovyev V."/>
            <person name="Kosarev P."/>
            <person name="Brown G."/>
            <person name="Chen H.C."/>
            <person name="Ermolaeva O."/>
            <person name="Hlavina W."/>
            <person name="Kapustin Y."/>
            <person name="Kiryutin B."/>
            <person name="Kitts P."/>
            <person name="Maglott D."/>
            <person name="Pruitt K."/>
            <person name="Sapojnikov V."/>
            <person name="Souvorov A."/>
            <person name="Mackey A.J."/>
            <person name="Waterhouse R.M."/>
            <person name="Wyder S."/>
            <person name="Zdobnov E.M."/>
            <person name="Zdobnov E.M."/>
            <person name="Wyder S."/>
            <person name="Kriventseva E.V."/>
            <person name="Kadowaki T."/>
            <person name="Bork P."/>
            <person name="Aranda M."/>
            <person name="Bao R."/>
            <person name="Beermann A."/>
            <person name="Berns N."/>
            <person name="Bolognesi R."/>
            <person name="Bonneton F."/>
            <person name="Bopp D."/>
            <person name="Brown S.J."/>
            <person name="Bucher G."/>
            <person name="Butts T."/>
            <person name="Chaumot A."/>
            <person name="Denell R.E."/>
            <person name="Ferrier D.E."/>
            <person name="Friedrich M."/>
            <person name="Gordon C.M."/>
            <person name="Jindra M."/>
            <person name="Klingler M."/>
            <person name="Lan Q."/>
            <person name="Lattorff H.M."/>
            <person name="Laudet V."/>
            <person name="von Levetsow C."/>
            <person name="Liu Z."/>
            <person name="Lutz R."/>
            <person name="Lynch J.A."/>
            <person name="da Fonseca R.N."/>
            <person name="Posnien N."/>
            <person name="Reuter R."/>
            <person name="Roth S."/>
            <person name="Savard J."/>
            <person name="Schinko J.B."/>
            <person name="Schmitt C."/>
            <person name="Schoppmeier M."/>
            <person name="Schroder R."/>
            <person name="Shippy T.D."/>
            <person name="Simonnet F."/>
            <person name="Marques-Souza H."/>
            <person name="Tautz D."/>
            <person name="Tomoyasu Y."/>
            <person name="Trauner J."/>
            <person name="Van der Zee M."/>
            <person name="Vervoort M."/>
            <person name="Wittkopp N."/>
            <person name="Wimmer E.A."/>
            <person name="Yang X."/>
            <person name="Jones A.K."/>
            <person name="Sattelle D.B."/>
            <person name="Ebert P.R."/>
            <person name="Nelson D."/>
            <person name="Scott J.G."/>
            <person name="Beeman R.W."/>
            <person name="Muthukrishnan S."/>
            <person name="Kramer K.J."/>
            <person name="Arakane Y."/>
            <person name="Beeman R.W."/>
            <person name="Zhu Q."/>
            <person name="Hogenkamp D."/>
            <person name="Dixit R."/>
            <person name="Oppert B."/>
            <person name="Jiang H."/>
            <person name="Zou Z."/>
            <person name="Marshall J."/>
            <person name="Elpidina E."/>
            <person name="Vinokurov K."/>
            <person name="Oppert C."/>
            <person name="Zou Z."/>
            <person name="Evans J."/>
            <person name="Lu Z."/>
            <person name="Zhao P."/>
            <person name="Sumathipala N."/>
            <person name="Altincicek B."/>
            <person name="Vilcinskas A."/>
            <person name="Williams M."/>
            <person name="Hultmark D."/>
            <person name="Hetru C."/>
            <person name="Jiang H."/>
            <person name="Grimmelikhuijzen C.J."/>
            <person name="Hauser F."/>
            <person name="Cazzamali G."/>
            <person name="Williamson M."/>
            <person name="Park Y."/>
            <person name="Li B."/>
            <person name="Tanaka Y."/>
            <person name="Predel R."/>
            <person name="Neupert S."/>
            <person name="Schachtner J."/>
            <person name="Verleyen P."/>
            <person name="Raible F."/>
            <person name="Bork P."/>
            <person name="Friedrich M."/>
            <person name="Walden K.K."/>
            <person name="Robertson H.M."/>
            <person name="Angeli S."/>
            <person name="Foret S."/>
            <person name="Bucher G."/>
            <person name="Schuetz S."/>
            <person name="Maleszka R."/>
            <person name="Wimmer E.A."/>
            <person name="Beeman R.W."/>
            <person name="Lorenzen M."/>
            <person name="Tomoyasu Y."/>
            <person name="Miller S.C."/>
            <person name="Grossmann D."/>
            <person name="Bucher G."/>
        </authorList>
    </citation>
    <scope>NUCLEOTIDE SEQUENCE [LARGE SCALE GENOMIC DNA]</scope>
    <source>
        <strain evidence="2 3">Georgia GA2</strain>
    </source>
</reference>
<dbReference type="OMA" id="DWPAYRF"/>
<feature type="region of interest" description="Disordered" evidence="1">
    <location>
        <begin position="84"/>
        <end position="114"/>
    </location>
</feature>
<reference evidence="2 3" key="2">
    <citation type="journal article" date="2010" name="Nucleic Acids Res.">
        <title>BeetleBase in 2010: revisions to provide comprehensive genomic information for Tribolium castaneum.</title>
        <authorList>
            <person name="Kim H.S."/>
            <person name="Murphy T."/>
            <person name="Xia J."/>
            <person name="Caragea D."/>
            <person name="Park Y."/>
            <person name="Beeman R.W."/>
            <person name="Lorenzen M.D."/>
            <person name="Butcher S."/>
            <person name="Manak J.R."/>
            <person name="Brown S.J."/>
        </authorList>
    </citation>
    <scope>GENOME REANNOTATION</scope>
    <source>
        <strain evidence="2 3">Georgia GA2</strain>
    </source>
</reference>
<dbReference type="EMBL" id="KQ971318">
    <property type="protein sequence ID" value="EFA00349.2"/>
    <property type="molecule type" value="Genomic_DNA"/>
</dbReference>
<gene>
    <name evidence="2" type="primary">AUGUSTUS-3.0.2_03189</name>
    <name evidence="2" type="ORF">TcasGA2_TC003189</name>
</gene>
<dbReference type="Proteomes" id="UP000007266">
    <property type="component" value="Linkage group 3"/>
</dbReference>
<evidence type="ECO:0000256" key="1">
    <source>
        <dbReference type="SAM" id="MobiDB-lite"/>
    </source>
</evidence>
<keyword evidence="2" id="KW-0238">DNA-binding</keyword>
<dbReference type="STRING" id="7070.D6WEG8"/>
<proteinExistence type="predicted"/>
<organism evidence="2 3">
    <name type="scientific">Tribolium castaneum</name>
    <name type="common">Red flour beetle</name>
    <dbReference type="NCBI Taxonomy" id="7070"/>
    <lineage>
        <taxon>Eukaryota</taxon>
        <taxon>Metazoa</taxon>
        <taxon>Ecdysozoa</taxon>
        <taxon>Arthropoda</taxon>
        <taxon>Hexapoda</taxon>
        <taxon>Insecta</taxon>
        <taxon>Pterygota</taxon>
        <taxon>Neoptera</taxon>
        <taxon>Endopterygota</taxon>
        <taxon>Coleoptera</taxon>
        <taxon>Polyphaga</taxon>
        <taxon>Cucujiformia</taxon>
        <taxon>Tenebrionidae</taxon>
        <taxon>Tenebrionidae incertae sedis</taxon>
        <taxon>Tribolium</taxon>
    </lineage>
</organism>
<dbReference type="HOGENOM" id="CLU_1404123_0_0_1"/>
<evidence type="ECO:0000313" key="2">
    <source>
        <dbReference type="EMBL" id="EFA00349.2"/>
    </source>
</evidence>
<evidence type="ECO:0000313" key="3">
    <source>
        <dbReference type="Proteomes" id="UP000007266"/>
    </source>
</evidence>
<feature type="compositionally biased region" description="Basic and acidic residues" evidence="1">
    <location>
        <begin position="94"/>
        <end position="106"/>
    </location>
</feature>
<sequence length="114" mass="12446">MYESSCSYQGALELKRSSGSTCPLGIKTEEFGTADWPAYRFCNPSTFEQLKQSVEKAKAALQDRSGFLGTGSAFSDLYSGVSTGRSQENLQDNGRIREGSDNDTKRITQGKTVL</sequence>
<dbReference type="AlphaFoldDB" id="D6WEG8"/>
<protein>
    <submittedName>
        <fullName evidence="2">DNA-binding protein D-ETS-3-like Protein</fullName>
    </submittedName>
</protein>